<dbReference type="AlphaFoldDB" id="A0A7S2NQL7"/>
<evidence type="ECO:0000313" key="1">
    <source>
        <dbReference type="EMBL" id="CAD9552618.1"/>
    </source>
</evidence>
<proteinExistence type="predicted"/>
<protein>
    <recommendedName>
        <fullName evidence="2">Hemerythrin-like domain-containing protein</fullName>
    </recommendedName>
</protein>
<sequence>MASSQPAVLRQPTVTFSPAALESAKSGTDVRHNPEPDISPASIAFNFLRYMHDSLRVSLGYIETLAKSLTFAHLPKLVQAFEGVALFVYLHSTQEEKALFPFINSRKDNFCSAFSSDHGKDLIQMAHIKQLLVELIKDKFNETKGTRVQKETLQWVHDHRCHLKLEEQYLKPILTGTTYSENEEQDLVRKMINVDFLAWKTFQLCYCFERLTDKARVDYITILQQCLPPAEYLQCREVLRPFFSEDVFDGFLEVDSESINDEDEELSSPSRGSLLSTVVRFCSCSRAKPAALAQTACS</sequence>
<organism evidence="1">
    <name type="scientific">Cyanoptyche gloeocystis</name>
    <dbReference type="NCBI Taxonomy" id="77922"/>
    <lineage>
        <taxon>Eukaryota</taxon>
        <taxon>Glaucocystophyceae</taxon>
        <taxon>Glaucocystophyceae incertae sedis</taxon>
        <taxon>Cyanoptyche</taxon>
    </lineage>
</organism>
<accession>A0A7S2NQL7</accession>
<name>A0A7S2NQL7_9EUKA</name>
<gene>
    <name evidence="1" type="ORF">CGLO1086_LOCUS882</name>
</gene>
<reference evidence="1" key="1">
    <citation type="submission" date="2021-01" db="EMBL/GenBank/DDBJ databases">
        <authorList>
            <person name="Corre E."/>
            <person name="Pelletier E."/>
            <person name="Niang G."/>
            <person name="Scheremetjew M."/>
            <person name="Finn R."/>
            <person name="Kale V."/>
            <person name="Holt S."/>
            <person name="Cochrane G."/>
            <person name="Meng A."/>
            <person name="Brown T."/>
            <person name="Cohen L."/>
        </authorList>
    </citation>
    <scope>NUCLEOTIDE SEQUENCE</scope>
    <source>
        <strain evidence="1">SAG4.97</strain>
    </source>
</reference>
<evidence type="ECO:0008006" key="2">
    <source>
        <dbReference type="Google" id="ProtNLM"/>
    </source>
</evidence>
<dbReference type="Gene3D" id="1.20.120.520">
    <property type="entry name" value="nmb1532 protein domain like"/>
    <property type="match status" value="1"/>
</dbReference>
<dbReference type="EMBL" id="HBGX01002030">
    <property type="protein sequence ID" value="CAD9552618.1"/>
    <property type="molecule type" value="Transcribed_RNA"/>
</dbReference>